<dbReference type="CDD" id="cd18186">
    <property type="entry name" value="BTB_POZ_ZBTB_KLHL-like"/>
    <property type="match status" value="1"/>
</dbReference>
<organism evidence="3">
    <name type="scientific">Mytilinidion resinicola</name>
    <dbReference type="NCBI Taxonomy" id="574789"/>
    <lineage>
        <taxon>Eukaryota</taxon>
        <taxon>Fungi</taxon>
        <taxon>Dikarya</taxon>
        <taxon>Ascomycota</taxon>
        <taxon>Pezizomycotina</taxon>
        <taxon>Dothideomycetes</taxon>
        <taxon>Pleosporomycetidae</taxon>
        <taxon>Mytilinidiales</taxon>
        <taxon>Mytilinidiaceae</taxon>
        <taxon>Mytilinidion</taxon>
    </lineage>
</organism>
<evidence type="ECO:0000259" key="2">
    <source>
        <dbReference type="PROSITE" id="PS50097"/>
    </source>
</evidence>
<feature type="compositionally biased region" description="Basic and acidic residues" evidence="1">
    <location>
        <begin position="72"/>
        <end position="81"/>
    </location>
</feature>
<dbReference type="AlphaFoldDB" id="A0A6A6YLU3"/>
<dbReference type="SUPFAM" id="SSF54695">
    <property type="entry name" value="POZ domain"/>
    <property type="match status" value="1"/>
</dbReference>
<proteinExistence type="predicted"/>
<dbReference type="Gene3D" id="3.30.710.10">
    <property type="entry name" value="Potassium Channel Kv1.1, Chain A"/>
    <property type="match status" value="1"/>
</dbReference>
<evidence type="ECO:0000256" key="1">
    <source>
        <dbReference type="SAM" id="MobiDB-lite"/>
    </source>
</evidence>
<dbReference type="SMART" id="SM00225">
    <property type="entry name" value="BTB"/>
    <property type="match status" value="1"/>
</dbReference>
<protein>
    <recommendedName>
        <fullName evidence="2">BTB domain-containing protein</fullName>
    </recommendedName>
</protein>
<dbReference type="GeneID" id="54466461"/>
<name>A0A6A6YLU3_9PEZI</name>
<feature type="domain" description="BTB" evidence="2">
    <location>
        <begin position="93"/>
        <end position="168"/>
    </location>
</feature>
<evidence type="ECO:0000313" key="5">
    <source>
        <dbReference type="RefSeq" id="XP_033576483.1"/>
    </source>
</evidence>
<dbReference type="OrthoDB" id="194443at2759"/>
<dbReference type="EMBL" id="MU003701">
    <property type="protein sequence ID" value="KAF2809519.1"/>
    <property type="molecule type" value="Genomic_DNA"/>
</dbReference>
<dbReference type="PANTHER" id="PTHR47843:SF2">
    <property type="entry name" value="BTB DOMAIN-CONTAINING PROTEIN"/>
    <property type="match status" value="1"/>
</dbReference>
<feature type="region of interest" description="Disordered" evidence="1">
    <location>
        <begin position="14"/>
        <end position="83"/>
    </location>
</feature>
<reference evidence="5" key="3">
    <citation type="submission" date="2025-04" db="UniProtKB">
        <authorList>
            <consortium name="RefSeq"/>
        </authorList>
    </citation>
    <scope>IDENTIFICATION</scope>
    <source>
        <strain evidence="5">CBS 304.34</strain>
    </source>
</reference>
<keyword evidence="4" id="KW-1185">Reference proteome</keyword>
<sequence>MVIEIPFVAPGGFKMPAAPTALGPDRRSLTFGQVAPMSPSAIPDRPFLSTEAPTAPDATPNSASVGAPESQPSEKPDKDKNSAMPSFMTMSGVLVQLKVGPEGQDSGSPVVYGAHRDLLAHHSGYFRALFKKGTEESGDLTVLLPDISPNTFNIFLDWFYFDRFPWQPRGELTAAIENLNLEIDLVDLYYMGEKYNIPKLRRDAISEFFFHFAKNNRKCVAVPTIMHAFRTRKLADGSPLHSLLIDVFCGRMGAASLNAQQDALPSDFMFRVLLQLQRTMPPLGEVFGTATAGHHICKYHEHKDTSDKCGHEGTMIRLHPYRTFVLLPPA</sequence>
<dbReference type="PANTHER" id="PTHR47843">
    <property type="entry name" value="BTB DOMAIN-CONTAINING PROTEIN-RELATED"/>
    <property type="match status" value="1"/>
</dbReference>
<dbReference type="Proteomes" id="UP000504636">
    <property type="component" value="Unplaced"/>
</dbReference>
<dbReference type="InterPro" id="IPR011333">
    <property type="entry name" value="SKP1/BTB/POZ_sf"/>
</dbReference>
<dbReference type="Pfam" id="PF00651">
    <property type="entry name" value="BTB"/>
    <property type="match status" value="1"/>
</dbReference>
<evidence type="ECO:0000313" key="3">
    <source>
        <dbReference type="EMBL" id="KAF2809519.1"/>
    </source>
</evidence>
<accession>A0A6A6YLU3</accession>
<reference evidence="5" key="2">
    <citation type="submission" date="2020-04" db="EMBL/GenBank/DDBJ databases">
        <authorList>
            <consortium name="NCBI Genome Project"/>
        </authorList>
    </citation>
    <scope>NUCLEOTIDE SEQUENCE</scope>
    <source>
        <strain evidence="5">CBS 304.34</strain>
    </source>
</reference>
<dbReference type="InterPro" id="IPR000210">
    <property type="entry name" value="BTB/POZ_dom"/>
</dbReference>
<dbReference type="PROSITE" id="PS50097">
    <property type="entry name" value="BTB"/>
    <property type="match status" value="1"/>
</dbReference>
<reference evidence="3 5" key="1">
    <citation type="journal article" date="2020" name="Stud. Mycol.">
        <title>101 Dothideomycetes genomes: a test case for predicting lifestyles and emergence of pathogens.</title>
        <authorList>
            <person name="Haridas S."/>
            <person name="Albert R."/>
            <person name="Binder M."/>
            <person name="Bloem J."/>
            <person name="Labutti K."/>
            <person name="Salamov A."/>
            <person name="Andreopoulos B."/>
            <person name="Baker S."/>
            <person name="Barry K."/>
            <person name="Bills G."/>
            <person name="Bluhm B."/>
            <person name="Cannon C."/>
            <person name="Castanera R."/>
            <person name="Culley D."/>
            <person name="Daum C."/>
            <person name="Ezra D."/>
            <person name="Gonzalez J."/>
            <person name="Henrissat B."/>
            <person name="Kuo A."/>
            <person name="Liang C."/>
            <person name="Lipzen A."/>
            <person name="Lutzoni F."/>
            <person name="Magnuson J."/>
            <person name="Mondo S."/>
            <person name="Nolan M."/>
            <person name="Ohm R."/>
            <person name="Pangilinan J."/>
            <person name="Park H.-J."/>
            <person name="Ramirez L."/>
            <person name="Alfaro M."/>
            <person name="Sun H."/>
            <person name="Tritt A."/>
            <person name="Yoshinaga Y."/>
            <person name="Zwiers L.-H."/>
            <person name="Turgeon B."/>
            <person name="Goodwin S."/>
            <person name="Spatafora J."/>
            <person name="Crous P."/>
            <person name="Grigoriev I."/>
        </authorList>
    </citation>
    <scope>NUCLEOTIDE SEQUENCE</scope>
    <source>
        <strain evidence="3 5">CBS 304.34</strain>
    </source>
</reference>
<gene>
    <name evidence="3 5" type="ORF">BDZ99DRAFT_520870</name>
</gene>
<dbReference type="RefSeq" id="XP_033576483.1">
    <property type="nucleotide sequence ID" value="XM_033725568.1"/>
</dbReference>
<evidence type="ECO:0000313" key="4">
    <source>
        <dbReference type="Proteomes" id="UP000504636"/>
    </source>
</evidence>